<dbReference type="Gene3D" id="3.30.70.920">
    <property type="match status" value="1"/>
</dbReference>
<dbReference type="InterPro" id="IPR011991">
    <property type="entry name" value="ArsR-like_HTH"/>
</dbReference>
<dbReference type="PANTHER" id="PTHR30154:SF45">
    <property type="entry name" value="TRANSCRIPTIONAL REGULATORY PROTEIN (PROBABLY ASNC-FAMILY)-RELATED"/>
    <property type="match status" value="1"/>
</dbReference>
<dbReference type="InterPro" id="IPR019888">
    <property type="entry name" value="Tscrpt_reg_AsnC-like"/>
</dbReference>
<dbReference type="CDD" id="cd00090">
    <property type="entry name" value="HTH_ARSR"/>
    <property type="match status" value="1"/>
</dbReference>
<dbReference type="InterPro" id="IPR019887">
    <property type="entry name" value="Tscrpt_reg_AsnC/Lrp_C"/>
</dbReference>
<dbReference type="InterPro" id="IPR011008">
    <property type="entry name" value="Dimeric_a/b-barrel"/>
</dbReference>
<dbReference type="RefSeq" id="WP_189842396.1">
    <property type="nucleotide sequence ID" value="NZ_CP108011.1"/>
</dbReference>
<protein>
    <submittedName>
        <fullName evidence="5">Lrp/AsnC family transcriptional regulator</fullName>
    </submittedName>
</protein>
<dbReference type="InterPro" id="IPR036390">
    <property type="entry name" value="WH_DNA-bd_sf"/>
</dbReference>
<feature type="domain" description="HTH asnC-type" evidence="4">
    <location>
        <begin position="7"/>
        <end position="68"/>
    </location>
</feature>
<gene>
    <name evidence="5" type="ORF">OHB35_02640</name>
</gene>
<proteinExistence type="predicted"/>
<keyword evidence="2" id="KW-0238">DNA-binding</keyword>
<dbReference type="EMBL" id="CP109135">
    <property type="protein sequence ID" value="WSD12190.1"/>
    <property type="molecule type" value="Genomic_DNA"/>
</dbReference>
<sequence length="149" mass="16318">MSGTEHVDSVDSMIIDLLVQDGRRTVTEIAEQVSLSPSAVKRRIDRLERVGVIAGYTVVLDHGKLGSSFEAFVELRFSGDVKVEMITMAATSVKEVLEVFTVAGDPDALVRVRVSGVQHLRDVIDRLRRSGPVIGTKTLMVLGAWRRDG</sequence>
<evidence type="ECO:0000256" key="1">
    <source>
        <dbReference type="ARBA" id="ARBA00023015"/>
    </source>
</evidence>
<dbReference type="Gene3D" id="1.10.10.10">
    <property type="entry name" value="Winged helix-like DNA-binding domain superfamily/Winged helix DNA-binding domain"/>
    <property type="match status" value="1"/>
</dbReference>
<dbReference type="InterPro" id="IPR000485">
    <property type="entry name" value="AsnC-type_HTH_dom"/>
</dbReference>
<dbReference type="Pfam" id="PF01037">
    <property type="entry name" value="AsnC_trans_reg"/>
    <property type="match status" value="1"/>
</dbReference>
<dbReference type="PRINTS" id="PR00033">
    <property type="entry name" value="HTHASNC"/>
</dbReference>
<name>A0ABZ1H486_STRPH</name>
<keyword evidence="6" id="KW-1185">Reference proteome</keyword>
<dbReference type="Proteomes" id="UP001340816">
    <property type="component" value="Chromosome"/>
</dbReference>
<dbReference type="SUPFAM" id="SSF46785">
    <property type="entry name" value="Winged helix' DNA-binding domain"/>
    <property type="match status" value="1"/>
</dbReference>
<keyword evidence="3" id="KW-0804">Transcription</keyword>
<dbReference type="PROSITE" id="PS50956">
    <property type="entry name" value="HTH_ASNC_2"/>
    <property type="match status" value="1"/>
</dbReference>
<dbReference type="SUPFAM" id="SSF54909">
    <property type="entry name" value="Dimeric alpha+beta barrel"/>
    <property type="match status" value="1"/>
</dbReference>
<evidence type="ECO:0000256" key="3">
    <source>
        <dbReference type="ARBA" id="ARBA00023163"/>
    </source>
</evidence>
<organism evidence="5 6">
    <name type="scientific">Streptomyces phaeochromogenes</name>
    <dbReference type="NCBI Taxonomy" id="1923"/>
    <lineage>
        <taxon>Bacteria</taxon>
        <taxon>Bacillati</taxon>
        <taxon>Actinomycetota</taxon>
        <taxon>Actinomycetes</taxon>
        <taxon>Kitasatosporales</taxon>
        <taxon>Streptomycetaceae</taxon>
        <taxon>Streptomyces</taxon>
        <taxon>Streptomyces phaeochromogenes group</taxon>
    </lineage>
</organism>
<evidence type="ECO:0000313" key="5">
    <source>
        <dbReference type="EMBL" id="WSD12190.1"/>
    </source>
</evidence>
<accession>A0ABZ1H486</accession>
<reference evidence="5 6" key="1">
    <citation type="submission" date="2022-10" db="EMBL/GenBank/DDBJ databases">
        <title>The complete genomes of actinobacterial strains from the NBC collection.</title>
        <authorList>
            <person name="Joergensen T.S."/>
            <person name="Alvarez Arevalo M."/>
            <person name="Sterndorff E.B."/>
            <person name="Faurdal D."/>
            <person name="Vuksanovic O."/>
            <person name="Mourched A.-S."/>
            <person name="Charusanti P."/>
            <person name="Shaw S."/>
            <person name="Blin K."/>
            <person name="Weber T."/>
        </authorList>
    </citation>
    <scope>NUCLEOTIDE SEQUENCE [LARGE SCALE GENOMIC DNA]</scope>
    <source>
        <strain evidence="5 6">NBC 01752</strain>
    </source>
</reference>
<dbReference type="InterPro" id="IPR036388">
    <property type="entry name" value="WH-like_DNA-bd_sf"/>
</dbReference>
<dbReference type="SMART" id="SM00344">
    <property type="entry name" value="HTH_ASNC"/>
    <property type="match status" value="1"/>
</dbReference>
<dbReference type="Pfam" id="PF13404">
    <property type="entry name" value="HTH_AsnC-type"/>
    <property type="match status" value="1"/>
</dbReference>
<dbReference type="PANTHER" id="PTHR30154">
    <property type="entry name" value="LEUCINE-RESPONSIVE REGULATORY PROTEIN"/>
    <property type="match status" value="1"/>
</dbReference>
<evidence type="ECO:0000313" key="6">
    <source>
        <dbReference type="Proteomes" id="UP001340816"/>
    </source>
</evidence>
<evidence type="ECO:0000256" key="2">
    <source>
        <dbReference type="ARBA" id="ARBA00023125"/>
    </source>
</evidence>
<evidence type="ECO:0000259" key="4">
    <source>
        <dbReference type="PROSITE" id="PS50956"/>
    </source>
</evidence>
<dbReference type="GeneID" id="300091604"/>
<keyword evidence="1" id="KW-0805">Transcription regulation</keyword>